<dbReference type="Pfam" id="PF02604">
    <property type="entry name" value="PhdYeFM_antitox"/>
    <property type="match status" value="1"/>
</dbReference>
<dbReference type="EMBL" id="BAAAFZ010000008">
    <property type="protein sequence ID" value="GAA0574167.1"/>
    <property type="molecule type" value="Genomic_DNA"/>
</dbReference>
<comment type="function">
    <text evidence="2">Antitoxin component of a type II toxin-antitoxin (TA) system.</text>
</comment>
<dbReference type="InterPro" id="IPR051405">
    <property type="entry name" value="phD/YefM_antitoxin"/>
</dbReference>
<evidence type="ECO:0000313" key="4">
    <source>
        <dbReference type="Proteomes" id="UP001501588"/>
    </source>
</evidence>
<proteinExistence type="inferred from homology"/>
<dbReference type="Gene3D" id="6.10.250.330">
    <property type="match status" value="1"/>
</dbReference>
<dbReference type="InterPro" id="IPR006442">
    <property type="entry name" value="Antitoxin_Phd/YefM"/>
</dbReference>
<protein>
    <recommendedName>
        <fullName evidence="2">Antitoxin</fullName>
    </recommendedName>
</protein>
<dbReference type="Gene3D" id="3.40.1620.10">
    <property type="entry name" value="YefM-like domain"/>
    <property type="match status" value="1"/>
</dbReference>
<evidence type="ECO:0000313" key="3">
    <source>
        <dbReference type="EMBL" id="GAA0574167.1"/>
    </source>
</evidence>
<reference evidence="4" key="1">
    <citation type="journal article" date="2019" name="Int. J. Syst. Evol. Microbiol.">
        <title>The Global Catalogue of Microorganisms (GCM) 10K type strain sequencing project: providing services to taxonomists for standard genome sequencing and annotation.</title>
        <authorList>
            <consortium name="The Broad Institute Genomics Platform"/>
            <consortium name="The Broad Institute Genome Sequencing Center for Infectious Disease"/>
            <person name="Wu L."/>
            <person name="Ma J."/>
        </authorList>
    </citation>
    <scope>NUCLEOTIDE SEQUENCE [LARGE SCALE GENOMIC DNA]</scope>
    <source>
        <strain evidence="4">JCM 9933</strain>
    </source>
</reference>
<dbReference type="PANTHER" id="PTHR33713:SF6">
    <property type="entry name" value="ANTITOXIN YEFM"/>
    <property type="match status" value="1"/>
</dbReference>
<name>A0ABP3PUJ0_9PROT</name>
<organism evidence="3 4">
    <name type="scientific">Craurococcus roseus</name>
    <dbReference type="NCBI Taxonomy" id="77585"/>
    <lineage>
        <taxon>Bacteria</taxon>
        <taxon>Pseudomonadati</taxon>
        <taxon>Pseudomonadota</taxon>
        <taxon>Alphaproteobacteria</taxon>
        <taxon>Acetobacterales</taxon>
        <taxon>Acetobacteraceae</taxon>
        <taxon>Craurococcus</taxon>
    </lineage>
</organism>
<evidence type="ECO:0000256" key="2">
    <source>
        <dbReference type="RuleBase" id="RU362080"/>
    </source>
</evidence>
<keyword evidence="4" id="KW-1185">Reference proteome</keyword>
<comment type="similarity">
    <text evidence="1 2">Belongs to the phD/YefM antitoxin family.</text>
</comment>
<dbReference type="InterPro" id="IPR036165">
    <property type="entry name" value="YefM-like_sf"/>
</dbReference>
<dbReference type="SUPFAM" id="SSF143120">
    <property type="entry name" value="YefM-like"/>
    <property type="match status" value="1"/>
</dbReference>
<dbReference type="Proteomes" id="UP001501588">
    <property type="component" value="Unassembled WGS sequence"/>
</dbReference>
<gene>
    <name evidence="3" type="ORF">GCM10009416_11120</name>
</gene>
<dbReference type="RefSeq" id="WP_343894163.1">
    <property type="nucleotide sequence ID" value="NZ_BAAAFZ010000008.1"/>
</dbReference>
<accession>A0ABP3PUJ0</accession>
<comment type="caution">
    <text evidence="3">The sequence shown here is derived from an EMBL/GenBank/DDBJ whole genome shotgun (WGS) entry which is preliminary data.</text>
</comment>
<dbReference type="PANTHER" id="PTHR33713">
    <property type="entry name" value="ANTITOXIN YAFN-RELATED"/>
    <property type="match status" value="1"/>
</dbReference>
<dbReference type="NCBIfam" id="TIGR01552">
    <property type="entry name" value="phd_fam"/>
    <property type="match status" value="1"/>
</dbReference>
<sequence>MTQVSFTEFRANLARFFDEAESSRAPLLVTRTGRANMVLLSEEEFEGWRETVHLLSNPHNAARLLENIKALNAGLGEERALIQPATEDAAG</sequence>
<evidence type="ECO:0000256" key="1">
    <source>
        <dbReference type="ARBA" id="ARBA00009981"/>
    </source>
</evidence>